<evidence type="ECO:0000313" key="1">
    <source>
        <dbReference type="EMBL" id="WTP83948.1"/>
    </source>
</evidence>
<organism evidence="2">
    <name type="scientific">Streptomyces sp. NBC_00180</name>
    <dbReference type="NCBI Taxonomy" id="2903632"/>
    <lineage>
        <taxon>Bacteria</taxon>
        <taxon>Bacillati</taxon>
        <taxon>Actinomycetota</taxon>
        <taxon>Actinomycetes</taxon>
        <taxon>Kitasatosporales</taxon>
        <taxon>Streptomycetaceae</taxon>
        <taxon>Streptomyces</taxon>
    </lineage>
</organism>
<evidence type="ECO:0000313" key="2">
    <source>
        <dbReference type="EMBL" id="WTP91890.1"/>
    </source>
</evidence>
<protein>
    <submittedName>
        <fullName evidence="2">Uncharacterized protein</fullName>
    </submittedName>
</protein>
<dbReference type="EMBL" id="CP108140">
    <property type="protein sequence ID" value="WTP83948.1"/>
    <property type="molecule type" value="Genomic_DNA"/>
</dbReference>
<reference evidence="2" key="1">
    <citation type="submission" date="2022-10" db="EMBL/GenBank/DDBJ databases">
        <title>The complete genomes of actinobacterial strains from the NBC collection.</title>
        <authorList>
            <person name="Joergensen T.S."/>
            <person name="Alvarez Arevalo M."/>
            <person name="Sterndorff E.B."/>
            <person name="Faurdal D."/>
            <person name="Vuksanovic O."/>
            <person name="Mourched A.-S."/>
            <person name="Charusanti P."/>
            <person name="Shaw S."/>
            <person name="Blin K."/>
            <person name="Weber T."/>
        </authorList>
    </citation>
    <scope>NUCLEOTIDE SEQUENCE</scope>
    <source>
        <strain evidence="2">NBC 00180</strain>
    </source>
</reference>
<gene>
    <name evidence="1" type="ORF">OG477_00360</name>
    <name evidence="2" type="ORF">OG477_44985</name>
</gene>
<accession>A0AAU1IDV6</accession>
<sequence>MWLQSHLDAGWRPTEWRPDCWLFTGSVHEPRTSVALCRTVACETVVSPANIFCPFCKEELKKSPLTAEELARTFVPVRNRLPFGGVPEQCRFTKDGQRCVRPRHCRQLCATHYTQWKSHAARNLAGLWEDTAVPYTDIPACPVTACPLPGLAARGLCRHHAQRRDLQLKGQ</sequence>
<dbReference type="AlphaFoldDB" id="A0AAU1IDV6"/>
<name>A0AAU1IDV6_9ACTN</name>
<proteinExistence type="predicted"/>
<dbReference type="EMBL" id="CP108140">
    <property type="protein sequence ID" value="WTP91890.1"/>
    <property type="molecule type" value="Genomic_DNA"/>
</dbReference>